<comment type="caution">
    <text evidence="2">The sequence shown here is derived from an EMBL/GenBank/DDBJ whole genome shotgun (WGS) entry which is preliminary data.</text>
</comment>
<dbReference type="Proteomes" id="UP000004095">
    <property type="component" value="Unassembled WGS sequence"/>
</dbReference>
<accession>A1ZR25</accession>
<dbReference type="OrthoDB" id="1489749at2"/>
<reference evidence="2 3" key="1">
    <citation type="submission" date="2007-01" db="EMBL/GenBank/DDBJ databases">
        <authorList>
            <person name="Haygood M."/>
            <person name="Podell S."/>
            <person name="Anderson C."/>
            <person name="Hopkinson B."/>
            <person name="Roe K."/>
            <person name="Barbeau K."/>
            <person name="Gaasterland T."/>
            <person name="Ferriera S."/>
            <person name="Johnson J."/>
            <person name="Kravitz S."/>
            <person name="Beeson K."/>
            <person name="Sutton G."/>
            <person name="Rogers Y.-H."/>
            <person name="Friedman R."/>
            <person name="Frazier M."/>
            <person name="Venter J.C."/>
        </authorList>
    </citation>
    <scope>NUCLEOTIDE SEQUENCE [LARGE SCALE GENOMIC DNA]</scope>
    <source>
        <strain evidence="2 3">ATCC 23134</strain>
    </source>
</reference>
<dbReference type="EMBL" id="AAWS01000049">
    <property type="protein sequence ID" value="EAY25428.1"/>
    <property type="molecule type" value="Genomic_DNA"/>
</dbReference>
<keyword evidence="3" id="KW-1185">Reference proteome</keyword>
<evidence type="ECO:0000313" key="3">
    <source>
        <dbReference type="Proteomes" id="UP000004095"/>
    </source>
</evidence>
<name>A1ZR25_MICM2</name>
<evidence type="ECO:0008006" key="4">
    <source>
        <dbReference type="Google" id="ProtNLM"/>
    </source>
</evidence>
<dbReference type="AlphaFoldDB" id="A1ZR25"/>
<sequence>MVLQVKRWLPDKDIIVVGDNSYASIEFLDKARKLATIIATMRMDTALYDFVLRGREGVVG</sequence>
<dbReference type="RefSeq" id="WP_002702935.1">
    <property type="nucleotide sequence ID" value="NZ_AAWS01000026.1"/>
</dbReference>
<evidence type="ECO:0000313" key="1">
    <source>
        <dbReference type="EMBL" id="EAY25428.1"/>
    </source>
</evidence>
<protein>
    <recommendedName>
        <fullName evidence="4">Transposase IS4-like domain-containing protein</fullName>
    </recommendedName>
</protein>
<organism evidence="2 3">
    <name type="scientific">Microscilla marina ATCC 23134</name>
    <dbReference type="NCBI Taxonomy" id="313606"/>
    <lineage>
        <taxon>Bacteria</taxon>
        <taxon>Pseudomonadati</taxon>
        <taxon>Bacteroidota</taxon>
        <taxon>Cytophagia</taxon>
        <taxon>Cytophagales</taxon>
        <taxon>Microscillaceae</taxon>
        <taxon>Microscilla</taxon>
    </lineage>
</organism>
<proteinExistence type="predicted"/>
<dbReference type="EMBL" id="AAWS01000026">
    <property type="protein sequence ID" value="EAY27114.1"/>
    <property type="molecule type" value="Genomic_DNA"/>
</dbReference>
<evidence type="ECO:0000313" key="2">
    <source>
        <dbReference type="EMBL" id="EAY27114.1"/>
    </source>
</evidence>
<gene>
    <name evidence="1" type="ORF">M23134_06687</name>
    <name evidence="2" type="ORF">M23134_08388</name>
</gene>